<evidence type="ECO:0000313" key="3">
    <source>
        <dbReference type="Proteomes" id="UP000614216"/>
    </source>
</evidence>
<keyword evidence="1" id="KW-0812">Transmembrane</keyword>
<reference evidence="2" key="1">
    <citation type="submission" date="2021-01" db="EMBL/GenBank/DDBJ databases">
        <title>Fulvivirga kasyanovii gen. nov., sp nov., a novel member of the phylum Bacteroidetes isolated from seawater in a mussel farm.</title>
        <authorList>
            <person name="Zhao L.-H."/>
            <person name="Wang Z.-J."/>
        </authorList>
    </citation>
    <scope>NUCLEOTIDE SEQUENCE</scope>
    <source>
        <strain evidence="2">29W222</strain>
    </source>
</reference>
<dbReference type="RefSeq" id="WP_202854796.1">
    <property type="nucleotide sequence ID" value="NZ_JAEUGD010000004.1"/>
</dbReference>
<dbReference type="AlphaFoldDB" id="A0A937FUK0"/>
<gene>
    <name evidence="2" type="ORF">JMN32_02990</name>
</gene>
<dbReference type="EMBL" id="JAEUGD010000004">
    <property type="protein sequence ID" value="MBL6445258.1"/>
    <property type="molecule type" value="Genomic_DNA"/>
</dbReference>
<keyword evidence="3" id="KW-1185">Reference proteome</keyword>
<evidence type="ECO:0000256" key="1">
    <source>
        <dbReference type="SAM" id="Phobius"/>
    </source>
</evidence>
<evidence type="ECO:0000313" key="2">
    <source>
        <dbReference type="EMBL" id="MBL6445258.1"/>
    </source>
</evidence>
<dbReference type="Proteomes" id="UP000614216">
    <property type="component" value="Unassembled WGS sequence"/>
</dbReference>
<feature type="transmembrane region" description="Helical" evidence="1">
    <location>
        <begin position="47"/>
        <end position="65"/>
    </location>
</feature>
<protein>
    <recommendedName>
        <fullName evidence="4">DUF1682 domain-containing protein</fullName>
    </recommendedName>
</protein>
<organism evidence="2 3">
    <name type="scientific">Fulvivirga marina</name>
    <dbReference type="NCBI Taxonomy" id="2494733"/>
    <lineage>
        <taxon>Bacteria</taxon>
        <taxon>Pseudomonadati</taxon>
        <taxon>Bacteroidota</taxon>
        <taxon>Cytophagia</taxon>
        <taxon>Cytophagales</taxon>
        <taxon>Fulvivirgaceae</taxon>
        <taxon>Fulvivirga</taxon>
    </lineage>
</organism>
<keyword evidence="1" id="KW-1133">Transmembrane helix</keyword>
<evidence type="ECO:0008006" key="4">
    <source>
        <dbReference type="Google" id="ProtNLM"/>
    </source>
</evidence>
<name>A0A937FUK0_9BACT</name>
<accession>A0A937FUK0</accession>
<comment type="caution">
    <text evidence="2">The sequence shown here is derived from an EMBL/GenBank/DDBJ whole genome shotgun (WGS) entry which is preliminary data.</text>
</comment>
<keyword evidence="1" id="KW-0472">Membrane</keyword>
<sequence>MNYKRKGKKIVLILLIVGAVATAIGWLVMLLWNWLVPDLFNGPKITFWQALGLFLLSKLFFGISGRKGGGHWKHKWKHKMASMSPDERERFKERFMCKWDKTPNPTPENVKEETHK</sequence>
<proteinExistence type="predicted"/>
<feature type="transmembrane region" description="Helical" evidence="1">
    <location>
        <begin position="12"/>
        <end position="35"/>
    </location>
</feature>